<dbReference type="EMBL" id="GQ395338">
    <property type="protein sequence ID" value="ACV04081.1"/>
    <property type="molecule type" value="Genomic_DNA"/>
</dbReference>
<sequence>MKKYTGRIVMLGSIMTALFITLFLVLKSLPYNPYPFENLDAEVTLPESIDVPEFIKNVYVHGTNSEKRLREYEKFYENFELDVNVGGWCFRYFPLSRTFNYSL</sequence>
<keyword evidence="1" id="KW-0472">Membrane</keyword>
<keyword evidence="1" id="KW-1133">Transmembrane helix</keyword>
<protein>
    <submittedName>
        <fullName evidence="2">Uncharacterized protein</fullName>
    </submittedName>
</protein>
<keyword evidence="2" id="KW-0614">Plasmid</keyword>
<feature type="transmembrane region" description="Helical" evidence="1">
    <location>
        <begin position="6"/>
        <end position="26"/>
    </location>
</feature>
<dbReference type="AlphaFoldDB" id="C8CE69"/>
<organism evidence="2">
    <name type="scientific">Vibrio alginolyticus</name>
    <dbReference type="NCBI Taxonomy" id="663"/>
    <lineage>
        <taxon>Bacteria</taxon>
        <taxon>Pseudomonadati</taxon>
        <taxon>Pseudomonadota</taxon>
        <taxon>Gammaproteobacteria</taxon>
        <taxon>Vibrionales</taxon>
        <taxon>Vibrionaceae</taxon>
        <taxon>Vibrio</taxon>
    </lineage>
</organism>
<accession>C8CE69</accession>
<geneLocation type="plasmid" evidence="2">
    <name>pVAE259</name>
</geneLocation>
<evidence type="ECO:0000256" key="1">
    <source>
        <dbReference type="SAM" id="Phobius"/>
    </source>
</evidence>
<evidence type="ECO:0000313" key="2">
    <source>
        <dbReference type="EMBL" id="ACV04081.1"/>
    </source>
</evidence>
<reference evidence="2" key="1">
    <citation type="submission" date="2009-07" db="EMBL/GenBank/DDBJ databases">
        <title>Complete nucleotide sequence of plasmid pVAE259 from Vibrio alginolyticus and analysis of the molecular biological characteristics of the plasmid.</title>
        <authorList>
            <person name="Su T."/>
            <person name="Luo P."/>
            <person name="Ren C.H."/>
            <person name="Hu C.Q."/>
        </authorList>
    </citation>
    <scope>NUCLEOTIDE SEQUENCE</scope>
    <source>
        <strain evidence="2">E259</strain>
        <plasmid evidence="2">pVAE259</plasmid>
    </source>
</reference>
<name>C8CE69_VIBAL</name>
<keyword evidence="1" id="KW-0812">Transmembrane</keyword>
<gene>
    <name evidence="2" type="ORF">pVAE259_00035</name>
</gene>
<proteinExistence type="predicted"/>